<evidence type="ECO:0000256" key="1">
    <source>
        <dbReference type="ARBA" id="ARBA00022691"/>
    </source>
</evidence>
<feature type="non-terminal residue" evidence="4">
    <location>
        <position position="159"/>
    </location>
</feature>
<feature type="region of interest" description="Disordered" evidence="3">
    <location>
        <begin position="1"/>
        <end position="81"/>
    </location>
</feature>
<evidence type="ECO:0000313" key="4">
    <source>
        <dbReference type="EMBL" id="PNX95530.1"/>
    </source>
</evidence>
<dbReference type="PANTHER" id="PTHR11006:SF73">
    <property type="entry name" value="PROTEIN ARGININE N-METHYLTRANSFERASE 6"/>
    <property type="match status" value="1"/>
</dbReference>
<keyword evidence="2" id="KW-0808">Transferase</keyword>
<dbReference type="CDD" id="cd02440">
    <property type="entry name" value="AdoMet_MTases"/>
    <property type="match status" value="1"/>
</dbReference>
<name>A0A2K3MXK4_TRIPR</name>
<evidence type="ECO:0000256" key="2">
    <source>
        <dbReference type="PROSITE-ProRule" id="PRU01015"/>
    </source>
</evidence>
<proteinExistence type="predicted"/>
<evidence type="ECO:0000256" key="3">
    <source>
        <dbReference type="SAM" id="MobiDB-lite"/>
    </source>
</evidence>
<dbReference type="AlphaFoldDB" id="A0A2K3MXK4"/>
<evidence type="ECO:0000313" key="5">
    <source>
        <dbReference type="Proteomes" id="UP000236291"/>
    </source>
</evidence>
<protein>
    <recommendedName>
        <fullName evidence="6">Arginine N-methyltransferase</fullName>
    </recommendedName>
</protein>
<sequence length="159" mass="17776">MFLNDNNNTNGYNHHQPPSPPPPGMLQTHSHHDRARRGTRRSRASASTSNSIVRVSDTEQQPPPPPQDQQQQQQPNRSPCTDYDMAYFHSYAHLGIHQEMIKDRVRTETYREAIMRHQDSIAGKVVVDVGCGTGILSIFCAQAGAKRVYAVDASDIALQ</sequence>
<evidence type="ECO:0008006" key="6">
    <source>
        <dbReference type="Google" id="ProtNLM"/>
    </source>
</evidence>
<gene>
    <name evidence="4" type="ORF">L195_g018723</name>
</gene>
<feature type="compositionally biased region" description="Basic residues" evidence="3">
    <location>
        <begin position="29"/>
        <end position="43"/>
    </location>
</feature>
<dbReference type="GO" id="GO:0032259">
    <property type="term" value="P:methylation"/>
    <property type="evidence" value="ECO:0007669"/>
    <property type="project" value="UniProtKB-KW"/>
</dbReference>
<dbReference type="EMBL" id="ASHM01013571">
    <property type="protein sequence ID" value="PNX95530.1"/>
    <property type="molecule type" value="Genomic_DNA"/>
</dbReference>
<dbReference type="Gene3D" id="3.40.50.150">
    <property type="entry name" value="Vaccinia Virus protein VP39"/>
    <property type="match status" value="1"/>
</dbReference>
<dbReference type="Pfam" id="PF06325">
    <property type="entry name" value="PrmA"/>
    <property type="match status" value="1"/>
</dbReference>
<reference evidence="4 5" key="2">
    <citation type="journal article" date="2017" name="Front. Plant Sci.">
        <title>Gene Classification and Mining of Molecular Markers Useful in Red Clover (Trifolium pratense) Breeding.</title>
        <authorList>
            <person name="Istvanek J."/>
            <person name="Dluhosova J."/>
            <person name="Dluhos P."/>
            <person name="Patkova L."/>
            <person name="Nedelnik J."/>
            <person name="Repkova J."/>
        </authorList>
    </citation>
    <scope>NUCLEOTIDE SEQUENCE [LARGE SCALE GENOMIC DNA]</scope>
    <source>
        <strain evidence="5">cv. Tatra</strain>
        <tissue evidence="4">Young leaves</tissue>
    </source>
</reference>
<keyword evidence="2" id="KW-0489">Methyltransferase</keyword>
<dbReference type="InterPro" id="IPR025799">
    <property type="entry name" value="Arg_MeTrfase"/>
</dbReference>
<dbReference type="GO" id="GO:0016274">
    <property type="term" value="F:protein-arginine N-methyltransferase activity"/>
    <property type="evidence" value="ECO:0007669"/>
    <property type="project" value="InterPro"/>
</dbReference>
<dbReference type="PROSITE" id="PS51678">
    <property type="entry name" value="SAM_MT_PRMT"/>
    <property type="match status" value="1"/>
</dbReference>
<dbReference type="PANTHER" id="PTHR11006">
    <property type="entry name" value="PROTEIN ARGININE N-METHYLTRANSFERASE"/>
    <property type="match status" value="1"/>
</dbReference>
<organism evidence="4 5">
    <name type="scientific">Trifolium pratense</name>
    <name type="common">Red clover</name>
    <dbReference type="NCBI Taxonomy" id="57577"/>
    <lineage>
        <taxon>Eukaryota</taxon>
        <taxon>Viridiplantae</taxon>
        <taxon>Streptophyta</taxon>
        <taxon>Embryophyta</taxon>
        <taxon>Tracheophyta</taxon>
        <taxon>Spermatophyta</taxon>
        <taxon>Magnoliopsida</taxon>
        <taxon>eudicotyledons</taxon>
        <taxon>Gunneridae</taxon>
        <taxon>Pentapetalae</taxon>
        <taxon>rosids</taxon>
        <taxon>fabids</taxon>
        <taxon>Fabales</taxon>
        <taxon>Fabaceae</taxon>
        <taxon>Papilionoideae</taxon>
        <taxon>50 kb inversion clade</taxon>
        <taxon>NPAAA clade</taxon>
        <taxon>Hologalegina</taxon>
        <taxon>IRL clade</taxon>
        <taxon>Trifolieae</taxon>
        <taxon>Trifolium</taxon>
    </lineage>
</organism>
<accession>A0A2K3MXK4</accession>
<dbReference type="InterPro" id="IPR029063">
    <property type="entry name" value="SAM-dependent_MTases_sf"/>
</dbReference>
<dbReference type="STRING" id="57577.A0A2K3MXK4"/>
<dbReference type="Proteomes" id="UP000236291">
    <property type="component" value="Unassembled WGS sequence"/>
</dbReference>
<dbReference type="GO" id="GO:0042054">
    <property type="term" value="F:histone methyltransferase activity"/>
    <property type="evidence" value="ECO:0007669"/>
    <property type="project" value="TreeGrafter"/>
</dbReference>
<keyword evidence="1 2" id="KW-0949">S-adenosyl-L-methionine</keyword>
<feature type="compositionally biased region" description="Low complexity" evidence="3">
    <location>
        <begin position="1"/>
        <end position="13"/>
    </location>
</feature>
<dbReference type="SUPFAM" id="SSF53335">
    <property type="entry name" value="S-adenosyl-L-methionine-dependent methyltransferases"/>
    <property type="match status" value="1"/>
</dbReference>
<reference evidence="4 5" key="1">
    <citation type="journal article" date="2014" name="Am. J. Bot.">
        <title>Genome assembly and annotation for red clover (Trifolium pratense; Fabaceae).</title>
        <authorList>
            <person name="Istvanek J."/>
            <person name="Jaros M."/>
            <person name="Krenek A."/>
            <person name="Repkova J."/>
        </authorList>
    </citation>
    <scope>NUCLEOTIDE SEQUENCE [LARGE SCALE GENOMIC DNA]</scope>
    <source>
        <strain evidence="5">cv. Tatra</strain>
        <tissue evidence="4">Young leaves</tissue>
    </source>
</reference>
<comment type="caution">
    <text evidence="4">The sequence shown here is derived from an EMBL/GenBank/DDBJ whole genome shotgun (WGS) entry which is preliminary data.</text>
</comment>